<comment type="caution">
    <text evidence="9">The sequence shown here is derived from an EMBL/GenBank/DDBJ whole genome shotgun (WGS) entry which is preliminary data.</text>
</comment>
<keyword evidence="4" id="KW-0285">Flavoprotein</keyword>
<sequence>MKCEIAVVGGGLTGLAISLGLAGKGVDTALIAPPSSQDGRTTALFGASLEYLASLDVLEAVKAVGAPLQTMRIIDDTGRILRAPIVEFESAEIGLDSFGVNALNRDLNQVMSERLADFSNVTRFASPLRKMQTDQDMAHLELEDGTRISTHLVVGADGRNSLVRKSAGIEVRTWPYPQSAMVLNFSHQRPHHNISTEFHRPAGPFTQVPLPGNASSLVWVEKPDIARTVQQAAPTELARMVEERMHSILGAVELTSEIQCFPLSGGRAHSLTAQRVALVGEAAHVFPPIGAQGLNLGLRDVASIIDLVGSGKSAAGSDEMLHAYENARRTDIAVRSFGVDLLNRSLLADMLPMQILRTAGLQALASIAPARRFAMREGVSPGSGIFGMRDHSALVRR</sequence>
<dbReference type="InterPro" id="IPR010971">
    <property type="entry name" value="UbiH/COQ6"/>
</dbReference>
<evidence type="ECO:0000256" key="3">
    <source>
        <dbReference type="ARBA" id="ARBA00005349"/>
    </source>
</evidence>
<dbReference type="GO" id="GO:0004497">
    <property type="term" value="F:monooxygenase activity"/>
    <property type="evidence" value="ECO:0007669"/>
    <property type="project" value="UniProtKB-KW"/>
</dbReference>
<evidence type="ECO:0000256" key="6">
    <source>
        <dbReference type="ARBA" id="ARBA00023002"/>
    </source>
</evidence>
<name>A0A5B0DX42_9HYPH</name>
<dbReference type="RefSeq" id="WP_149299405.1">
    <property type="nucleotide sequence ID" value="NZ_VTWH01000002.1"/>
</dbReference>
<dbReference type="Proteomes" id="UP000324738">
    <property type="component" value="Unassembled WGS sequence"/>
</dbReference>
<comment type="pathway">
    <text evidence="2">Cofactor biosynthesis; ubiquinone biosynthesis.</text>
</comment>
<evidence type="ECO:0000256" key="7">
    <source>
        <dbReference type="ARBA" id="ARBA00023033"/>
    </source>
</evidence>
<evidence type="ECO:0000256" key="5">
    <source>
        <dbReference type="ARBA" id="ARBA00022827"/>
    </source>
</evidence>
<reference evidence="9 10" key="1">
    <citation type="submission" date="2019-08" db="EMBL/GenBank/DDBJ databases">
        <title>Aureimonas fodiniaquatilis sp. nov., isolated from a coal mine wastewater.</title>
        <authorList>
            <person name="Kim W."/>
        </authorList>
    </citation>
    <scope>NUCLEOTIDE SEQUENCE [LARGE SCALE GENOMIC DNA]</scope>
    <source>
        <strain evidence="9 10">CAU 1482</strain>
    </source>
</reference>
<evidence type="ECO:0000313" key="9">
    <source>
        <dbReference type="EMBL" id="KAA0970435.1"/>
    </source>
</evidence>
<evidence type="ECO:0000259" key="8">
    <source>
        <dbReference type="Pfam" id="PF01494"/>
    </source>
</evidence>
<dbReference type="NCBIfam" id="TIGR01988">
    <property type="entry name" value="Ubi-OHases"/>
    <property type="match status" value="1"/>
</dbReference>
<dbReference type="AlphaFoldDB" id="A0A5B0DX42"/>
<evidence type="ECO:0000313" key="10">
    <source>
        <dbReference type="Proteomes" id="UP000324738"/>
    </source>
</evidence>
<dbReference type="EMBL" id="VTWH01000002">
    <property type="protein sequence ID" value="KAA0970435.1"/>
    <property type="molecule type" value="Genomic_DNA"/>
</dbReference>
<keyword evidence="6" id="KW-0560">Oxidoreductase</keyword>
<dbReference type="PANTHER" id="PTHR43876:SF7">
    <property type="entry name" value="UBIQUINONE BIOSYNTHESIS MONOOXYGENASE COQ6, MITOCHONDRIAL"/>
    <property type="match status" value="1"/>
</dbReference>
<evidence type="ECO:0000256" key="2">
    <source>
        <dbReference type="ARBA" id="ARBA00004749"/>
    </source>
</evidence>
<accession>A0A5B0DX42</accession>
<organism evidence="9 10">
    <name type="scientific">Aureimonas fodinaquatilis</name>
    <dbReference type="NCBI Taxonomy" id="2565783"/>
    <lineage>
        <taxon>Bacteria</taxon>
        <taxon>Pseudomonadati</taxon>
        <taxon>Pseudomonadota</taxon>
        <taxon>Alphaproteobacteria</taxon>
        <taxon>Hyphomicrobiales</taxon>
        <taxon>Aurantimonadaceae</taxon>
        <taxon>Aureimonas</taxon>
    </lineage>
</organism>
<dbReference type="GO" id="GO:0016705">
    <property type="term" value="F:oxidoreductase activity, acting on paired donors, with incorporation or reduction of molecular oxygen"/>
    <property type="evidence" value="ECO:0007669"/>
    <property type="project" value="InterPro"/>
</dbReference>
<dbReference type="InterPro" id="IPR051205">
    <property type="entry name" value="UbiH/COQ6_monooxygenase"/>
</dbReference>
<dbReference type="PRINTS" id="PR00420">
    <property type="entry name" value="RNGMNOXGNASE"/>
</dbReference>
<dbReference type="InterPro" id="IPR036188">
    <property type="entry name" value="FAD/NAD-bd_sf"/>
</dbReference>
<keyword evidence="10" id="KW-1185">Reference proteome</keyword>
<gene>
    <name evidence="9" type="ORF">FPY71_07925</name>
</gene>
<dbReference type="NCBIfam" id="NF005691">
    <property type="entry name" value="PRK07494.1"/>
    <property type="match status" value="1"/>
</dbReference>
<dbReference type="Gene3D" id="3.50.50.60">
    <property type="entry name" value="FAD/NAD(P)-binding domain"/>
    <property type="match status" value="2"/>
</dbReference>
<dbReference type="UniPathway" id="UPA00232"/>
<proteinExistence type="inferred from homology"/>
<keyword evidence="5" id="KW-0274">FAD</keyword>
<feature type="domain" description="FAD-binding" evidence="8">
    <location>
        <begin position="2"/>
        <end position="329"/>
    </location>
</feature>
<dbReference type="GO" id="GO:0006744">
    <property type="term" value="P:ubiquinone biosynthetic process"/>
    <property type="evidence" value="ECO:0007669"/>
    <property type="project" value="UniProtKB-UniPathway"/>
</dbReference>
<comment type="similarity">
    <text evidence="3">Belongs to the UbiH/COQ6 family.</text>
</comment>
<evidence type="ECO:0000256" key="4">
    <source>
        <dbReference type="ARBA" id="ARBA00022630"/>
    </source>
</evidence>
<keyword evidence="7" id="KW-0503">Monooxygenase</keyword>
<dbReference type="OrthoDB" id="9796623at2"/>
<dbReference type="InterPro" id="IPR002938">
    <property type="entry name" value="FAD-bd"/>
</dbReference>
<dbReference type="Pfam" id="PF01494">
    <property type="entry name" value="FAD_binding_3"/>
    <property type="match status" value="1"/>
</dbReference>
<dbReference type="PANTHER" id="PTHR43876">
    <property type="entry name" value="UBIQUINONE BIOSYNTHESIS MONOOXYGENASE COQ6, MITOCHONDRIAL"/>
    <property type="match status" value="1"/>
</dbReference>
<comment type="cofactor">
    <cofactor evidence="1">
        <name>FAD</name>
        <dbReference type="ChEBI" id="CHEBI:57692"/>
    </cofactor>
</comment>
<evidence type="ECO:0000256" key="1">
    <source>
        <dbReference type="ARBA" id="ARBA00001974"/>
    </source>
</evidence>
<protein>
    <submittedName>
        <fullName evidence="9">UbiH/UbiF family hydroxylase</fullName>
    </submittedName>
</protein>
<dbReference type="SUPFAM" id="SSF51905">
    <property type="entry name" value="FAD/NAD(P)-binding domain"/>
    <property type="match status" value="1"/>
</dbReference>
<dbReference type="GO" id="GO:0071949">
    <property type="term" value="F:FAD binding"/>
    <property type="evidence" value="ECO:0007669"/>
    <property type="project" value="InterPro"/>
</dbReference>